<dbReference type="InterPro" id="IPR029063">
    <property type="entry name" value="SAM-dependent_MTases_sf"/>
</dbReference>
<evidence type="ECO:0000256" key="1">
    <source>
        <dbReference type="HAMAP-Rule" id="MF_00934"/>
    </source>
</evidence>
<keyword evidence="3" id="KW-1185">Reference proteome</keyword>
<proteinExistence type="inferred from homology"/>
<name>M1NSP6_BARAA</name>
<comment type="subunit">
    <text evidence="1">Monomer.</text>
</comment>
<feature type="binding site" evidence="1">
    <location>
        <position position="121"/>
    </location>
    <ligand>
        <name>S-adenosyl-L-methionine</name>
        <dbReference type="ChEBI" id="CHEBI:59789"/>
    </ligand>
</feature>
<feature type="site" description="Interaction with substrate rRNA" evidence="1">
    <location>
        <position position="3"/>
    </location>
</feature>
<dbReference type="Gene3D" id="3.40.50.150">
    <property type="entry name" value="Vaccinia Virus protein VP39"/>
    <property type="match status" value="1"/>
</dbReference>
<dbReference type="GO" id="GO:0070475">
    <property type="term" value="P:rRNA base methylation"/>
    <property type="evidence" value="ECO:0007669"/>
    <property type="project" value="UniProtKB-UniRule"/>
</dbReference>
<dbReference type="HOGENOM" id="CLU_061769_0_0_5"/>
<keyword evidence="1" id="KW-0694">RNA-binding</keyword>
<accession>M1NSP6</accession>
<dbReference type="PATRIC" id="fig|1094489.3.peg.596"/>
<dbReference type="EMBL" id="CP003123">
    <property type="protein sequence ID" value="AGF74363.1"/>
    <property type="molecule type" value="Genomic_DNA"/>
</dbReference>
<feature type="binding site" evidence="1">
    <location>
        <position position="41"/>
    </location>
    <ligand>
        <name>S-adenosyl-L-methionine</name>
        <dbReference type="ChEBI" id="CHEBI:59789"/>
    </ligand>
</feature>
<organism evidence="2 3">
    <name type="scientific">Bartonella australis (strain Aust/NH1)</name>
    <dbReference type="NCBI Taxonomy" id="1094489"/>
    <lineage>
        <taxon>Bacteria</taxon>
        <taxon>Pseudomonadati</taxon>
        <taxon>Pseudomonadota</taxon>
        <taxon>Alphaproteobacteria</taxon>
        <taxon>Hyphomicrobiales</taxon>
        <taxon>Bartonellaceae</taxon>
        <taxon>Bartonella</taxon>
    </lineage>
</organism>
<dbReference type="RefSeq" id="WP_015397871.1">
    <property type="nucleotide sequence ID" value="NC_020300.1"/>
</dbReference>
<dbReference type="PROSITE" id="PS00092">
    <property type="entry name" value="N6_MTASE"/>
    <property type="match status" value="1"/>
</dbReference>
<feature type="active site" description="Proton acceptor" evidence="1">
    <location>
        <position position="167"/>
    </location>
</feature>
<dbReference type="InterPro" id="IPR007473">
    <property type="entry name" value="RlmJ"/>
</dbReference>
<dbReference type="Pfam" id="PF04378">
    <property type="entry name" value="RsmJ"/>
    <property type="match status" value="1"/>
</dbReference>
<comment type="catalytic activity">
    <reaction evidence="1">
        <text>adenosine(2030) in 23S rRNA + S-adenosyl-L-methionine = N(6)-methyladenosine(2030) in 23S rRNA + S-adenosyl-L-homocysteine + H(+)</text>
        <dbReference type="Rhea" id="RHEA:43736"/>
        <dbReference type="Rhea" id="RHEA-COMP:10668"/>
        <dbReference type="Rhea" id="RHEA-COMP:10669"/>
        <dbReference type="ChEBI" id="CHEBI:15378"/>
        <dbReference type="ChEBI" id="CHEBI:57856"/>
        <dbReference type="ChEBI" id="CHEBI:59789"/>
        <dbReference type="ChEBI" id="CHEBI:74411"/>
        <dbReference type="ChEBI" id="CHEBI:74449"/>
        <dbReference type="EC" id="2.1.1.266"/>
    </reaction>
</comment>
<gene>
    <name evidence="1" type="primary">rlmJ</name>
    <name evidence="2" type="ordered locus">BAnh1_04840</name>
</gene>
<keyword evidence="1" id="KW-0949">S-adenosyl-L-methionine</keyword>
<reference evidence="2 3" key="1">
    <citation type="journal article" date="2013" name="PLoS Genet.">
        <title>A gene transfer agent and a dynamic repertoire of secretion systems hold the keys to the explosive radiation of the emerging pathogen Bartonella.</title>
        <authorList>
            <person name="Guy L."/>
            <person name="Nystedt B."/>
            <person name="Toft C."/>
            <person name="Zaremba-Niedzwiedzka K."/>
            <person name="Berglund E.C."/>
            <person name="Granberg F."/>
            <person name="Naslund K."/>
            <person name="Eriksson A.S."/>
            <person name="Andersson S.G."/>
        </authorList>
    </citation>
    <scope>NUCLEOTIDE SEQUENCE [LARGE SCALE GENOMIC DNA]</scope>
    <source>
        <strain evidence="2 3">Aust/NH1</strain>
    </source>
</reference>
<feature type="binding site" evidence="1">
    <location>
        <position position="103"/>
    </location>
    <ligand>
        <name>S-adenosyl-L-methionine</name>
        <dbReference type="ChEBI" id="CHEBI:59789"/>
    </ligand>
</feature>
<feature type="binding site" evidence="1">
    <location>
        <begin position="146"/>
        <end position="147"/>
    </location>
    <ligand>
        <name>S-adenosyl-L-methionine</name>
        <dbReference type="ChEBI" id="CHEBI:59789"/>
    </ligand>
</feature>
<feature type="binding site" evidence="1">
    <location>
        <position position="167"/>
    </location>
    <ligand>
        <name>S-adenosyl-L-methionine</name>
        <dbReference type="ChEBI" id="CHEBI:59789"/>
    </ligand>
</feature>
<dbReference type="SUPFAM" id="SSF53335">
    <property type="entry name" value="S-adenosyl-L-methionine-dependent methyltransferases"/>
    <property type="match status" value="1"/>
</dbReference>
<feature type="binding site" evidence="1">
    <location>
        <position position="18"/>
    </location>
    <ligand>
        <name>S-adenosyl-L-methionine</name>
        <dbReference type="ChEBI" id="CHEBI:59789"/>
    </ligand>
</feature>
<evidence type="ECO:0000313" key="2">
    <source>
        <dbReference type="EMBL" id="AGF74363.1"/>
    </source>
</evidence>
<dbReference type="EC" id="2.1.1.266" evidence="1"/>
<dbReference type="HAMAP" id="MF_00934">
    <property type="entry name" value="23SrRNA_methyltr_J"/>
    <property type="match status" value="1"/>
</dbReference>
<dbReference type="PANTHER" id="PTHR37426">
    <property type="entry name" value="RIBOSOMAL RNA LARGE SUBUNIT METHYLTRANSFERASE J"/>
    <property type="match status" value="1"/>
</dbReference>
<comment type="function">
    <text evidence="1">Specifically methylates the adenine in position 2030 of 23S rRNA.</text>
</comment>
<dbReference type="GO" id="GO:0003723">
    <property type="term" value="F:RNA binding"/>
    <property type="evidence" value="ECO:0007669"/>
    <property type="project" value="UniProtKB-UniRule"/>
</dbReference>
<dbReference type="eggNOG" id="COG2961">
    <property type="taxonomic scope" value="Bacteria"/>
</dbReference>
<comment type="similarity">
    <text evidence="1">Belongs to the RlmJ family.</text>
</comment>
<keyword evidence="1 2" id="KW-0489">Methyltransferase</keyword>
<keyword evidence="1" id="KW-0808">Transferase</keyword>
<dbReference type="PANTHER" id="PTHR37426:SF1">
    <property type="entry name" value="RIBOSOMAL RNA LARGE SUBUNIT METHYLTRANSFERASE J"/>
    <property type="match status" value="1"/>
</dbReference>
<keyword evidence="1" id="KW-0698">rRNA processing</keyword>
<dbReference type="KEGG" id="baus:BAnh1_04840"/>
<evidence type="ECO:0000313" key="3">
    <source>
        <dbReference type="Proteomes" id="UP000011729"/>
    </source>
</evidence>
<dbReference type="GO" id="GO:0036307">
    <property type="term" value="F:23S rRNA (adenine(2030)-N(6))-methyltransferase activity"/>
    <property type="evidence" value="ECO:0007669"/>
    <property type="project" value="UniProtKB-UniRule"/>
</dbReference>
<sequence length="289" mass="33742">MNYRHIYHAGNFADVFKHIIVTRIVEYLKRKEKAFRVIDTHAGVGFYDLSSSEALKTGEWREGIGQFLSAPIPEDLKTLLYPWYNVIDEINKHNKEVVLYPGSPILIRRLLRKQDRLTAIELHREDYQTLASNFAGDYQTKVIHLDGWLSLNSHLPPKEKRGLILIDPSFEKPDEFSRLIKWVVKAYRRFPGGIYALWYPVKHDKEINNFLYTLIQTKIPKILQLEMHIRKSSIPPTMNGSGMIVINPPYLLEEEIEKLTPLLVTRLGKNKNAQIIHKWIQEDIPKHSP</sequence>
<dbReference type="OrthoDB" id="9791274at2"/>
<dbReference type="AlphaFoldDB" id="M1NSP6"/>
<protein>
    <recommendedName>
        <fullName evidence="1">Ribosomal RNA large subunit methyltransferase J</fullName>
        <ecNumber evidence="1">2.1.1.266</ecNumber>
    </recommendedName>
    <alternativeName>
        <fullName evidence="1">23S rRNA (adenine(2030)-N6)-methyltransferase</fullName>
    </alternativeName>
    <alternativeName>
        <fullName evidence="1">23S rRNA m6A2030 methyltransferase</fullName>
    </alternativeName>
</protein>
<dbReference type="InterPro" id="IPR002052">
    <property type="entry name" value="DNA_methylase_N6_adenine_CS"/>
</dbReference>
<dbReference type="Proteomes" id="UP000011729">
    <property type="component" value="Chromosome"/>
</dbReference>
<dbReference type="GO" id="GO:0005829">
    <property type="term" value="C:cytosol"/>
    <property type="evidence" value="ECO:0007669"/>
    <property type="project" value="TreeGrafter"/>
</dbReference>